<organism evidence="1 2">
    <name type="scientific">Pyrenophora tritici-repentis (strain Pt-1C-BFP)</name>
    <name type="common">Wheat tan spot fungus</name>
    <name type="synonym">Drechslera tritici-repentis</name>
    <dbReference type="NCBI Taxonomy" id="426418"/>
    <lineage>
        <taxon>Eukaryota</taxon>
        <taxon>Fungi</taxon>
        <taxon>Dikarya</taxon>
        <taxon>Ascomycota</taxon>
        <taxon>Pezizomycotina</taxon>
        <taxon>Dothideomycetes</taxon>
        <taxon>Pleosporomycetidae</taxon>
        <taxon>Pleosporales</taxon>
        <taxon>Pleosporineae</taxon>
        <taxon>Pleosporaceae</taxon>
        <taxon>Pyrenophora</taxon>
    </lineage>
</organism>
<accession>B2WB27</accession>
<dbReference type="InParanoid" id="B2WB27"/>
<dbReference type="SUPFAM" id="SSF57850">
    <property type="entry name" value="RING/U-box"/>
    <property type="match status" value="1"/>
</dbReference>
<dbReference type="InterPro" id="IPR013083">
    <property type="entry name" value="Znf_RING/FYVE/PHD"/>
</dbReference>
<name>B2WB27_PYRTR</name>
<dbReference type="Gene3D" id="3.30.40.10">
    <property type="entry name" value="Zinc/RING finger domain, C3HC4 (zinc finger)"/>
    <property type="match status" value="1"/>
</dbReference>
<dbReference type="HOGENOM" id="CLU_1422077_0_0_1"/>
<sequence>MKSLDYMYKVLSDPMKRNRMRIPVRARVQDYTARYGEPMDIDGMDPFKPQHAIRTYSKKSRDSEKKAPKRSRDCVVCGDSVQIVDLPSLADCDHQPETCTGCYSGWIAAQLQESGWREVKCPGDGCKVQLSYQEIQAYASPKTFQQYDTFITRAAVGDDPNFRWCRACDSVPWAWLYVEYPEESWVRSHDV</sequence>
<proteinExistence type="predicted"/>
<gene>
    <name evidence="1" type="ORF">PTRG_07490</name>
</gene>
<protein>
    <recommendedName>
        <fullName evidence="3">RING-type domain-containing protein</fullName>
    </recommendedName>
</protein>
<reference evidence="2" key="1">
    <citation type="journal article" date="2013" name="G3 (Bethesda)">
        <title>Comparative genomics of a plant-pathogenic fungus, Pyrenophora tritici-repentis, reveals transduplication and the impact of repeat elements on pathogenicity and population divergence.</title>
        <authorList>
            <person name="Manning V.A."/>
            <person name="Pandelova I."/>
            <person name="Dhillon B."/>
            <person name="Wilhelm L.J."/>
            <person name="Goodwin S.B."/>
            <person name="Berlin A.M."/>
            <person name="Figueroa M."/>
            <person name="Freitag M."/>
            <person name="Hane J.K."/>
            <person name="Henrissat B."/>
            <person name="Holman W.H."/>
            <person name="Kodira C.D."/>
            <person name="Martin J."/>
            <person name="Oliver R.P."/>
            <person name="Robbertse B."/>
            <person name="Schackwitz W."/>
            <person name="Schwartz D.C."/>
            <person name="Spatafora J.W."/>
            <person name="Turgeon B.G."/>
            <person name="Yandava C."/>
            <person name="Young S."/>
            <person name="Zhou S."/>
            <person name="Zeng Q."/>
            <person name="Grigoriev I.V."/>
            <person name="Ma L.-J."/>
            <person name="Ciuffetti L.M."/>
        </authorList>
    </citation>
    <scope>NUCLEOTIDE SEQUENCE [LARGE SCALE GENOMIC DNA]</scope>
    <source>
        <strain evidence="2">Pt-1C-BFP</strain>
    </source>
</reference>
<dbReference type="EMBL" id="DS231621">
    <property type="protein sequence ID" value="EDU50409.1"/>
    <property type="molecule type" value="Genomic_DNA"/>
</dbReference>
<evidence type="ECO:0000313" key="1">
    <source>
        <dbReference type="EMBL" id="EDU50409.1"/>
    </source>
</evidence>
<evidence type="ECO:0008006" key="3">
    <source>
        <dbReference type="Google" id="ProtNLM"/>
    </source>
</evidence>
<evidence type="ECO:0000313" key="2">
    <source>
        <dbReference type="Proteomes" id="UP000001471"/>
    </source>
</evidence>
<dbReference type="STRING" id="426418.B2WB27"/>
<dbReference type="AlphaFoldDB" id="B2WB27"/>
<dbReference type="OrthoDB" id="1431934at2759"/>
<dbReference type="Proteomes" id="UP000001471">
    <property type="component" value="Unassembled WGS sequence"/>
</dbReference>